<dbReference type="InterPro" id="IPR036354">
    <property type="entry name" value="Prot_inh_pot1_sf"/>
</dbReference>
<gene>
    <name evidence="4" type="ORF">QN277_010205</name>
</gene>
<evidence type="ECO:0000256" key="3">
    <source>
        <dbReference type="ARBA" id="ARBA00022900"/>
    </source>
</evidence>
<sequence>MSDAAHPYPPCYTEGGCNDRDCCAHGVKGTFTVSWPETVGMPTTPALNLINKSNPLVTVIALPKGSAVSPDFCCNRVYVFIDTNGNVCATPQVG</sequence>
<organism evidence="4 5">
    <name type="scientific">Acacia crassicarpa</name>
    <name type="common">northern wattle</name>
    <dbReference type="NCBI Taxonomy" id="499986"/>
    <lineage>
        <taxon>Eukaryota</taxon>
        <taxon>Viridiplantae</taxon>
        <taxon>Streptophyta</taxon>
        <taxon>Embryophyta</taxon>
        <taxon>Tracheophyta</taxon>
        <taxon>Spermatophyta</taxon>
        <taxon>Magnoliopsida</taxon>
        <taxon>eudicotyledons</taxon>
        <taxon>Gunneridae</taxon>
        <taxon>Pentapetalae</taxon>
        <taxon>rosids</taxon>
        <taxon>fabids</taxon>
        <taxon>Fabales</taxon>
        <taxon>Fabaceae</taxon>
        <taxon>Caesalpinioideae</taxon>
        <taxon>mimosoid clade</taxon>
        <taxon>Acacieae</taxon>
        <taxon>Acacia</taxon>
    </lineage>
</organism>
<dbReference type="SUPFAM" id="SSF54654">
    <property type="entry name" value="CI-2 family of serine protease inhibitors"/>
    <property type="match status" value="1"/>
</dbReference>
<keyword evidence="2" id="KW-0646">Protease inhibitor</keyword>
<evidence type="ECO:0000313" key="5">
    <source>
        <dbReference type="Proteomes" id="UP001293593"/>
    </source>
</evidence>
<dbReference type="GO" id="GO:0009611">
    <property type="term" value="P:response to wounding"/>
    <property type="evidence" value="ECO:0007669"/>
    <property type="project" value="InterPro"/>
</dbReference>
<reference evidence="4" key="1">
    <citation type="submission" date="2023-10" db="EMBL/GenBank/DDBJ databases">
        <title>Chromosome-level genome of the transformable northern wattle, Acacia crassicarpa.</title>
        <authorList>
            <person name="Massaro I."/>
            <person name="Sinha N.R."/>
            <person name="Poethig S."/>
            <person name="Leichty A.R."/>
        </authorList>
    </citation>
    <scope>NUCLEOTIDE SEQUENCE</scope>
    <source>
        <strain evidence="4">Acra3RX</strain>
        <tissue evidence="4">Leaf</tissue>
    </source>
</reference>
<dbReference type="PANTHER" id="PTHR33091:SF29">
    <property type="entry name" value="SUBTILISIN INHIBITOR 1"/>
    <property type="match status" value="1"/>
</dbReference>
<dbReference type="Gene3D" id="3.30.10.10">
    <property type="entry name" value="Trypsin Inhibitor V, subunit A"/>
    <property type="match status" value="1"/>
</dbReference>
<dbReference type="PRINTS" id="PR00292">
    <property type="entry name" value="POTATOINHBTR"/>
</dbReference>
<evidence type="ECO:0000313" key="4">
    <source>
        <dbReference type="EMBL" id="KAK4253546.1"/>
    </source>
</evidence>
<keyword evidence="5" id="KW-1185">Reference proteome</keyword>
<comment type="similarity">
    <text evidence="1">Belongs to the protease inhibitor I13 (potato type I serine protease inhibitor) family.</text>
</comment>
<dbReference type="Proteomes" id="UP001293593">
    <property type="component" value="Unassembled WGS sequence"/>
</dbReference>
<dbReference type="InterPro" id="IPR000864">
    <property type="entry name" value="Prot_inh_pot1"/>
</dbReference>
<proteinExistence type="inferred from homology"/>
<accession>A0AAE1INL1</accession>
<protein>
    <submittedName>
        <fullName evidence="4">Uncharacterized protein</fullName>
    </submittedName>
</protein>
<dbReference type="PANTHER" id="PTHR33091">
    <property type="entry name" value="PROTEIN, PUTATIVE, EXPRESSED-RELATED"/>
    <property type="match status" value="1"/>
</dbReference>
<comment type="caution">
    <text evidence="4">The sequence shown here is derived from an EMBL/GenBank/DDBJ whole genome shotgun (WGS) entry which is preliminary data.</text>
</comment>
<dbReference type="AlphaFoldDB" id="A0AAE1INL1"/>
<evidence type="ECO:0000256" key="2">
    <source>
        <dbReference type="ARBA" id="ARBA00022690"/>
    </source>
</evidence>
<dbReference type="GO" id="GO:0004867">
    <property type="term" value="F:serine-type endopeptidase inhibitor activity"/>
    <property type="evidence" value="ECO:0007669"/>
    <property type="project" value="UniProtKB-KW"/>
</dbReference>
<name>A0AAE1INL1_9FABA</name>
<dbReference type="EMBL" id="JAWXYG010000015">
    <property type="protein sequence ID" value="KAK4253546.1"/>
    <property type="molecule type" value="Genomic_DNA"/>
</dbReference>
<keyword evidence="3" id="KW-0722">Serine protease inhibitor</keyword>
<evidence type="ECO:0000256" key="1">
    <source>
        <dbReference type="ARBA" id="ARBA00008210"/>
    </source>
</evidence>
<dbReference type="Pfam" id="PF00280">
    <property type="entry name" value="potato_inhibit"/>
    <property type="match status" value="1"/>
</dbReference>